<evidence type="ECO:0000313" key="5">
    <source>
        <dbReference type="Proteomes" id="UP000676996"/>
    </source>
</evidence>
<dbReference type="Pfam" id="PF07883">
    <property type="entry name" value="Cupin_2"/>
    <property type="match status" value="1"/>
</dbReference>
<dbReference type="RefSeq" id="WP_284052192.1">
    <property type="nucleotide sequence ID" value="NZ_JAGRQC010000001.1"/>
</dbReference>
<name>A0A8T4ID36_9SPHN</name>
<keyword evidence="5" id="KW-1185">Reference proteome</keyword>
<dbReference type="InterPro" id="IPR014710">
    <property type="entry name" value="RmlC-like_jellyroll"/>
</dbReference>
<dbReference type="PANTHER" id="PTHR35848:SF6">
    <property type="entry name" value="CUPIN TYPE-2 DOMAIN-CONTAINING PROTEIN"/>
    <property type="match status" value="1"/>
</dbReference>
<protein>
    <submittedName>
        <fullName evidence="4">Cupin domain-containing protein</fullName>
    </submittedName>
</protein>
<evidence type="ECO:0000256" key="2">
    <source>
        <dbReference type="SAM" id="SignalP"/>
    </source>
</evidence>
<dbReference type="GO" id="GO:0046872">
    <property type="term" value="F:metal ion binding"/>
    <property type="evidence" value="ECO:0007669"/>
    <property type="project" value="UniProtKB-KW"/>
</dbReference>
<evidence type="ECO:0000259" key="3">
    <source>
        <dbReference type="Pfam" id="PF07883"/>
    </source>
</evidence>
<organism evidence="4 5">
    <name type="scientific">Stakelama marina</name>
    <dbReference type="NCBI Taxonomy" id="2826939"/>
    <lineage>
        <taxon>Bacteria</taxon>
        <taxon>Pseudomonadati</taxon>
        <taxon>Pseudomonadota</taxon>
        <taxon>Alphaproteobacteria</taxon>
        <taxon>Sphingomonadales</taxon>
        <taxon>Sphingomonadaceae</taxon>
        <taxon>Stakelama</taxon>
    </lineage>
</organism>
<feature type="signal peptide" evidence="2">
    <location>
        <begin position="1"/>
        <end position="18"/>
    </location>
</feature>
<reference evidence="4" key="1">
    <citation type="submission" date="2021-04" db="EMBL/GenBank/DDBJ databases">
        <title>Ouciella asimina sp. nov., isolated from the surface seawater in the hydrothermal field of Okinawa Trough.</title>
        <authorList>
            <person name="Shuang W."/>
        </authorList>
    </citation>
    <scope>NUCLEOTIDE SEQUENCE</scope>
    <source>
        <strain evidence="4">LXI357</strain>
    </source>
</reference>
<gene>
    <name evidence="4" type="ORF">J7S20_00075</name>
</gene>
<feature type="chain" id="PRO_5035737008" evidence="2">
    <location>
        <begin position="19"/>
        <end position="139"/>
    </location>
</feature>
<comment type="caution">
    <text evidence="4">The sequence shown here is derived from an EMBL/GenBank/DDBJ whole genome shotgun (WGS) entry which is preliminary data.</text>
</comment>
<evidence type="ECO:0000256" key="1">
    <source>
        <dbReference type="ARBA" id="ARBA00022723"/>
    </source>
</evidence>
<dbReference type="EMBL" id="JAGRQC010000001">
    <property type="protein sequence ID" value="MBR0550895.1"/>
    <property type="molecule type" value="Genomic_DNA"/>
</dbReference>
<feature type="domain" description="Cupin type-2" evidence="3">
    <location>
        <begin position="68"/>
        <end position="129"/>
    </location>
</feature>
<accession>A0A8T4ID36</accession>
<dbReference type="InterPro" id="IPR013096">
    <property type="entry name" value="Cupin_2"/>
</dbReference>
<dbReference type="InterPro" id="IPR051610">
    <property type="entry name" value="GPI/OXD"/>
</dbReference>
<keyword evidence="1" id="KW-0479">Metal-binding</keyword>
<dbReference type="AlphaFoldDB" id="A0A8T4ID36"/>
<dbReference type="SUPFAM" id="SSF51182">
    <property type="entry name" value="RmlC-like cupins"/>
    <property type="match status" value="1"/>
</dbReference>
<proteinExistence type="predicted"/>
<evidence type="ECO:0000313" key="4">
    <source>
        <dbReference type="EMBL" id="MBR0550895.1"/>
    </source>
</evidence>
<sequence length="139" mass="14776">MTGLAVALLALALQAAPAAGEGRVIHESDTARREVPPHHGKGLSTAYRISDQMPNRSMEFRKRVMHRGAAIGGHVIAHDEVYYVISGTGELTIDGAVSAVEAGDAAYLYDGNDVGIRQTGDANLVLLIAYPLKERADQP</sequence>
<dbReference type="Proteomes" id="UP000676996">
    <property type="component" value="Unassembled WGS sequence"/>
</dbReference>
<dbReference type="PANTHER" id="PTHR35848">
    <property type="entry name" value="OXALATE-BINDING PROTEIN"/>
    <property type="match status" value="1"/>
</dbReference>
<dbReference type="InterPro" id="IPR011051">
    <property type="entry name" value="RmlC_Cupin_sf"/>
</dbReference>
<dbReference type="Gene3D" id="2.60.120.10">
    <property type="entry name" value="Jelly Rolls"/>
    <property type="match status" value="1"/>
</dbReference>
<keyword evidence="2" id="KW-0732">Signal</keyword>